<dbReference type="UniPathway" id="UPA00558">
    <property type="reaction ID" value="UER00616"/>
</dbReference>
<keyword evidence="11 12" id="KW-0670">Pyruvate</keyword>
<dbReference type="EC" id="4.1.1.65" evidence="12"/>
<dbReference type="Proteomes" id="UP000294325">
    <property type="component" value="Chromosome"/>
</dbReference>
<evidence type="ECO:0000256" key="11">
    <source>
        <dbReference type="ARBA" id="ARBA00023317"/>
    </source>
</evidence>
<keyword evidence="4 12" id="KW-0210">Decarboxylase</keyword>
<dbReference type="KEGG" id="nwr:E3U44_06410"/>
<keyword evidence="9 12" id="KW-0456">Lyase</keyword>
<sequence>MASAVPHRLRDWLLSLYQHLLPQHTLSHLMYRLTRHRISWLTGLQIRLFARIFGVNMEEAESSSPKDYPNFNAFFTRALAEGARPIADIADAVVSPVDGHISQLGSLTAGRLIQAKGWSYGLVDLLGGSEIRAAPFRDGQFATLYLSPKDYHRIHMPLPGRLREMAYLPGRLFSVSPKTVNGIPNLFARNERVVSIFETEAGPLAMVLVGAIFVGSIETVWAGQITPPYRHQPGHWLYEGDKALPLEKGQEMGRFNMGSTVILILPPGMIHWQSSLQPESRILMGQTLGQLTTTVQIDAERQQAST</sequence>
<evidence type="ECO:0000256" key="10">
    <source>
        <dbReference type="ARBA" id="ARBA00023264"/>
    </source>
</evidence>
<evidence type="ECO:0000256" key="4">
    <source>
        <dbReference type="ARBA" id="ARBA00022793"/>
    </source>
</evidence>
<dbReference type="GO" id="GO:0005886">
    <property type="term" value="C:plasma membrane"/>
    <property type="evidence" value="ECO:0007669"/>
    <property type="project" value="UniProtKB-SubCell"/>
</dbReference>
<dbReference type="InterPro" id="IPR003817">
    <property type="entry name" value="PS_Dcarbxylase"/>
</dbReference>
<comment type="pathway">
    <text evidence="12">Phospholipid metabolism; phosphatidylethanolamine biosynthesis; phosphatidylethanolamine from CDP-diacylglycerol: step 2/2.</text>
</comment>
<evidence type="ECO:0000256" key="3">
    <source>
        <dbReference type="ARBA" id="ARBA00022516"/>
    </source>
</evidence>
<name>A0A4P7BXX5_9GAMM</name>
<accession>A0A4P7BXX5</accession>
<comment type="similarity">
    <text evidence="12">Belongs to the phosphatidylserine decarboxylase family. PSD-B subfamily. Prokaryotic type I sub-subfamily.</text>
</comment>
<dbReference type="PANTHER" id="PTHR10067:SF6">
    <property type="entry name" value="PHOSPHATIDYLSERINE DECARBOXYLASE PROENZYME, MITOCHONDRIAL"/>
    <property type="match status" value="1"/>
</dbReference>
<comment type="PTM">
    <text evidence="12">Is synthesized initially as an inactive proenzyme. Formation of the active enzyme involves a self-maturation process in which the active site pyruvoyl group is generated from an internal serine residue via an autocatalytic post-translational modification. Two non-identical subunits are generated from the proenzyme in this reaction, and the pyruvate is formed at the N-terminus of the alpha chain, which is derived from the carboxyl end of the proenzyme. The autoendoproteolytic cleavage occurs by a canonical serine protease mechanism, in which the side chain hydroxyl group of the serine supplies its oxygen atom to form the C-terminus of the beta chain, while the remainder of the serine residue undergoes an oxidative deamination to produce ammonia and the pyruvoyl prosthetic group on the alpha chain. During this reaction, the Ser that is part of the protease active site of the proenzyme becomes the pyruvoyl prosthetic group, which constitutes an essential element of the active site of the mature decarboxylase.</text>
</comment>
<dbReference type="AlphaFoldDB" id="A0A4P7BXX5"/>
<feature type="site" description="Cleavage (non-hydrolytic); by autocatalysis" evidence="12">
    <location>
        <begin position="258"/>
        <end position="259"/>
    </location>
</feature>
<evidence type="ECO:0000256" key="1">
    <source>
        <dbReference type="ARBA" id="ARBA00005189"/>
    </source>
</evidence>
<comment type="pathway">
    <text evidence="1">Lipid metabolism.</text>
</comment>
<dbReference type="Pfam" id="PF02666">
    <property type="entry name" value="PS_Dcarbxylase"/>
    <property type="match status" value="1"/>
</dbReference>
<proteinExistence type="inferred from homology"/>
<dbReference type="EMBL" id="CP038033">
    <property type="protein sequence ID" value="QBQ54177.1"/>
    <property type="molecule type" value="Genomic_DNA"/>
</dbReference>
<dbReference type="HAMAP" id="MF_00662">
    <property type="entry name" value="PS_decarb_PSD_B_type1"/>
    <property type="match status" value="1"/>
</dbReference>
<dbReference type="OrthoDB" id="9802030at2"/>
<organism evidence="13 14">
    <name type="scientific">Nitrosococcus wardiae</name>
    <dbReference type="NCBI Taxonomy" id="1814290"/>
    <lineage>
        <taxon>Bacteria</taxon>
        <taxon>Pseudomonadati</taxon>
        <taxon>Pseudomonadota</taxon>
        <taxon>Gammaproteobacteria</taxon>
        <taxon>Chromatiales</taxon>
        <taxon>Chromatiaceae</taxon>
        <taxon>Nitrosococcus</taxon>
    </lineage>
</organism>
<evidence type="ECO:0000256" key="2">
    <source>
        <dbReference type="ARBA" id="ARBA00022475"/>
    </source>
</evidence>
<evidence type="ECO:0000256" key="8">
    <source>
        <dbReference type="ARBA" id="ARBA00023209"/>
    </source>
</evidence>
<keyword evidence="8 12" id="KW-0594">Phospholipid biosynthesis</keyword>
<keyword evidence="2 12" id="KW-1003">Cell membrane</keyword>
<evidence type="ECO:0000256" key="7">
    <source>
        <dbReference type="ARBA" id="ARBA00023145"/>
    </source>
</evidence>
<feature type="active site" description="Charge relay system; for autoendoproteolytic cleavage activity" evidence="12">
    <location>
        <position position="98"/>
    </location>
</feature>
<feature type="active site" description="Charge relay system; for autoendoproteolytic cleavage activity" evidence="12">
    <location>
        <position position="259"/>
    </location>
</feature>
<feature type="chain" id="PRO_5023352251" description="Phosphatidylserine decarboxylase beta chain" evidence="12">
    <location>
        <begin position="1"/>
        <end position="258"/>
    </location>
</feature>
<evidence type="ECO:0000256" key="12">
    <source>
        <dbReference type="HAMAP-Rule" id="MF_00662"/>
    </source>
</evidence>
<comment type="subcellular location">
    <subcellularLocation>
        <location evidence="12">Cell membrane</location>
        <topology evidence="12">Peripheral membrane protein</topology>
    </subcellularLocation>
</comment>
<evidence type="ECO:0000256" key="5">
    <source>
        <dbReference type="ARBA" id="ARBA00023098"/>
    </source>
</evidence>
<gene>
    <name evidence="12 13" type="primary">psd</name>
    <name evidence="13" type="ORF">E3U44_06410</name>
</gene>
<comment type="subunit">
    <text evidence="12">Heterodimer of a large membrane-associated beta subunit and a small pyruvoyl-containing alpha subunit.</text>
</comment>
<dbReference type="PANTHER" id="PTHR10067">
    <property type="entry name" value="PHOSPHATIDYLSERINE DECARBOXYLASE"/>
    <property type="match status" value="1"/>
</dbReference>
<dbReference type="GO" id="GO:0006646">
    <property type="term" value="P:phosphatidylethanolamine biosynthetic process"/>
    <property type="evidence" value="ECO:0007669"/>
    <property type="project" value="UniProtKB-UniRule"/>
</dbReference>
<keyword evidence="6 12" id="KW-0472">Membrane</keyword>
<dbReference type="InterPro" id="IPR033177">
    <property type="entry name" value="PSD-B"/>
</dbReference>
<comment type="cofactor">
    <cofactor evidence="12">
        <name>pyruvate</name>
        <dbReference type="ChEBI" id="CHEBI:15361"/>
    </cofactor>
    <text evidence="12">Binds 1 pyruvoyl group covalently per subunit.</text>
</comment>
<protein>
    <recommendedName>
        <fullName evidence="12">Phosphatidylserine decarboxylase proenzyme</fullName>
        <ecNumber evidence="12">4.1.1.65</ecNumber>
    </recommendedName>
    <component>
        <recommendedName>
            <fullName evidence="12">Phosphatidylserine decarboxylase alpha chain</fullName>
        </recommendedName>
    </component>
    <component>
        <recommendedName>
            <fullName evidence="12">Phosphatidylserine decarboxylase beta chain</fullName>
        </recommendedName>
    </component>
</protein>
<feature type="active site" description="Schiff-base intermediate with substrate; via pyruvic acid; for decarboxylase activity" evidence="12">
    <location>
        <position position="259"/>
    </location>
</feature>
<dbReference type="RefSeq" id="WP_134357266.1">
    <property type="nucleotide sequence ID" value="NZ_CP038033.1"/>
</dbReference>
<evidence type="ECO:0000256" key="9">
    <source>
        <dbReference type="ARBA" id="ARBA00023239"/>
    </source>
</evidence>
<keyword evidence="14" id="KW-1185">Reference proteome</keyword>
<comment type="catalytic activity">
    <reaction evidence="12">
        <text>a 1,2-diacyl-sn-glycero-3-phospho-L-serine + H(+) = a 1,2-diacyl-sn-glycero-3-phosphoethanolamine + CO2</text>
        <dbReference type="Rhea" id="RHEA:20828"/>
        <dbReference type="ChEBI" id="CHEBI:15378"/>
        <dbReference type="ChEBI" id="CHEBI:16526"/>
        <dbReference type="ChEBI" id="CHEBI:57262"/>
        <dbReference type="ChEBI" id="CHEBI:64612"/>
        <dbReference type="EC" id="4.1.1.65"/>
    </reaction>
</comment>
<dbReference type="NCBIfam" id="TIGR00163">
    <property type="entry name" value="PS_decarb"/>
    <property type="match status" value="1"/>
</dbReference>
<keyword evidence="5 12" id="KW-0443">Lipid metabolism</keyword>
<keyword evidence="10 12" id="KW-1208">Phospholipid metabolism</keyword>
<feature type="modified residue" description="Pyruvic acid (Ser); by autocatalysis" evidence="12">
    <location>
        <position position="259"/>
    </location>
</feature>
<reference evidence="13 14" key="1">
    <citation type="submission" date="2019-03" db="EMBL/GenBank/DDBJ databases">
        <title>The genome sequence of Nitrosococcus wardiae strain D1FHST reveals the archetypal metabolic capacity of ammonia-oxidizing Gammaproteobacteria.</title>
        <authorList>
            <person name="Wang L."/>
            <person name="Lim C.K."/>
            <person name="Hanson T.E."/>
            <person name="Dang H."/>
            <person name="Klotz M.G."/>
        </authorList>
    </citation>
    <scope>NUCLEOTIDE SEQUENCE [LARGE SCALE GENOMIC DNA]</scope>
    <source>
        <strain evidence="13 14">D1FHS</strain>
    </source>
</reference>
<feature type="active site" description="Charge relay system; for autoendoproteolytic cleavage activity" evidence="12">
    <location>
        <position position="155"/>
    </location>
</feature>
<keyword evidence="7 12" id="KW-0865">Zymogen</keyword>
<keyword evidence="3 12" id="KW-0444">Lipid biosynthesis</keyword>
<dbReference type="InterPro" id="IPR033178">
    <property type="entry name" value="PSD_type1_pro"/>
</dbReference>
<evidence type="ECO:0000313" key="13">
    <source>
        <dbReference type="EMBL" id="QBQ54177.1"/>
    </source>
</evidence>
<evidence type="ECO:0000256" key="6">
    <source>
        <dbReference type="ARBA" id="ARBA00023136"/>
    </source>
</evidence>
<evidence type="ECO:0000313" key="14">
    <source>
        <dbReference type="Proteomes" id="UP000294325"/>
    </source>
</evidence>
<dbReference type="GO" id="GO:0004609">
    <property type="term" value="F:phosphatidylserine decarboxylase activity"/>
    <property type="evidence" value="ECO:0007669"/>
    <property type="project" value="UniProtKB-UniRule"/>
</dbReference>
<comment type="function">
    <text evidence="12">Catalyzes the formation of phosphatidylethanolamine (PtdEtn) from phosphatidylserine (PtdSer).</text>
</comment>
<feature type="chain" id="PRO_5023352250" description="Phosphatidylserine decarboxylase alpha chain" evidence="12">
    <location>
        <begin position="259"/>
        <end position="306"/>
    </location>
</feature>